<protein>
    <submittedName>
        <fullName evidence="2">Uncharacterized protein</fullName>
    </submittedName>
</protein>
<evidence type="ECO:0000313" key="3">
    <source>
        <dbReference type="Proteomes" id="UP000186905"/>
    </source>
</evidence>
<feature type="chain" id="PRO_5012096193" evidence="1">
    <location>
        <begin position="19"/>
        <end position="99"/>
    </location>
</feature>
<dbReference type="Proteomes" id="UP000186905">
    <property type="component" value="Unassembled WGS sequence"/>
</dbReference>
<proteinExistence type="predicted"/>
<keyword evidence="3" id="KW-1185">Reference proteome</keyword>
<organism evidence="2 3">
    <name type="scientific">Photobacterium proteolyticum</name>
    <dbReference type="NCBI Taxonomy" id="1903952"/>
    <lineage>
        <taxon>Bacteria</taxon>
        <taxon>Pseudomonadati</taxon>
        <taxon>Pseudomonadota</taxon>
        <taxon>Gammaproteobacteria</taxon>
        <taxon>Vibrionales</taxon>
        <taxon>Vibrionaceae</taxon>
        <taxon>Photobacterium</taxon>
    </lineage>
</organism>
<feature type="signal peptide" evidence="1">
    <location>
        <begin position="1"/>
        <end position="18"/>
    </location>
</feature>
<evidence type="ECO:0000256" key="1">
    <source>
        <dbReference type="SAM" id="SignalP"/>
    </source>
</evidence>
<gene>
    <name evidence="2" type="ORF">BIT28_18290</name>
</gene>
<dbReference type="RefSeq" id="WP_075763788.1">
    <property type="nucleotide sequence ID" value="NZ_MJIL01000069.1"/>
</dbReference>
<dbReference type="OrthoDB" id="5824591at2"/>
<accession>A0A1Q9GMU7</accession>
<dbReference type="AlphaFoldDB" id="A0A1Q9GMU7"/>
<dbReference type="EMBL" id="MJIL01000069">
    <property type="protein sequence ID" value="OLQ75969.1"/>
    <property type="molecule type" value="Genomic_DNA"/>
</dbReference>
<name>A0A1Q9GMU7_9GAMM</name>
<comment type="caution">
    <text evidence="2">The sequence shown here is derived from an EMBL/GenBank/DDBJ whole genome shotgun (WGS) entry which is preliminary data.</text>
</comment>
<reference evidence="2 3" key="1">
    <citation type="submission" date="2016-09" db="EMBL/GenBank/DDBJ databases">
        <title>Photobacterium proteolyticum sp. nov. a protease producing bacterium isolated from ocean sediments of Laizhou Bay.</title>
        <authorList>
            <person name="Li Y."/>
        </authorList>
    </citation>
    <scope>NUCLEOTIDE SEQUENCE [LARGE SCALE GENOMIC DNA]</scope>
    <source>
        <strain evidence="2 3">13-12</strain>
    </source>
</reference>
<keyword evidence="1" id="KW-0732">Signal</keyword>
<sequence>MKKILGISLLLLSSSVLASNGGGNGGSLGGNPGAASGAVNAKIAVCLNGSGEQIPGSYQTKLDRKCKLTGHDMIDLINYNNFYRNKPNGESLSDIRAMR</sequence>
<evidence type="ECO:0000313" key="2">
    <source>
        <dbReference type="EMBL" id="OLQ75969.1"/>
    </source>
</evidence>